<feature type="region of interest" description="Disordered" evidence="10">
    <location>
        <begin position="2085"/>
        <end position="2111"/>
    </location>
</feature>
<evidence type="ECO:0000256" key="4">
    <source>
        <dbReference type="ARBA" id="ARBA00022491"/>
    </source>
</evidence>
<evidence type="ECO:0000256" key="2">
    <source>
        <dbReference type="ARBA" id="ARBA00009354"/>
    </source>
</evidence>
<dbReference type="InterPro" id="IPR009401">
    <property type="entry name" value="Med13_C"/>
</dbReference>
<feature type="region of interest" description="Disordered" evidence="10">
    <location>
        <begin position="1406"/>
        <end position="1431"/>
    </location>
</feature>
<feature type="region of interest" description="Disordered" evidence="10">
    <location>
        <begin position="1780"/>
        <end position="1809"/>
    </location>
</feature>
<dbReference type="PANTHER" id="PTHR48249">
    <property type="entry name" value="MEDIATOR OF RNA POLYMERASE II TRANSCRIPTION SUBUNIT 13"/>
    <property type="match status" value="1"/>
</dbReference>
<feature type="compositionally biased region" description="Polar residues" evidence="10">
    <location>
        <begin position="1413"/>
        <end position="1431"/>
    </location>
</feature>
<dbReference type="Proteomes" id="UP000008909">
    <property type="component" value="Unassembled WGS sequence"/>
</dbReference>
<dbReference type="EMBL" id="DF142844">
    <property type="protein sequence ID" value="GAA29744.2"/>
    <property type="molecule type" value="Genomic_DNA"/>
</dbReference>
<evidence type="ECO:0000256" key="9">
    <source>
        <dbReference type="RuleBase" id="RU364134"/>
    </source>
</evidence>
<feature type="domain" description="MID" evidence="12">
    <location>
        <begin position="1252"/>
        <end position="1515"/>
    </location>
</feature>
<reference evidence="13" key="1">
    <citation type="journal article" date="2011" name="Genome Biol.">
        <title>The draft genome of the carcinogenic human liver fluke Clonorchis sinensis.</title>
        <authorList>
            <person name="Wang X."/>
            <person name="Chen W."/>
            <person name="Huang Y."/>
            <person name="Sun J."/>
            <person name="Men J."/>
            <person name="Liu H."/>
            <person name="Luo F."/>
            <person name="Guo L."/>
            <person name="Lv X."/>
            <person name="Deng C."/>
            <person name="Zhou C."/>
            <person name="Fan Y."/>
            <person name="Li X."/>
            <person name="Huang L."/>
            <person name="Hu Y."/>
            <person name="Liang C."/>
            <person name="Hu X."/>
            <person name="Xu J."/>
            <person name="Yu X."/>
        </authorList>
    </citation>
    <scope>NUCLEOTIDE SEQUENCE [LARGE SCALE GENOMIC DNA]</scope>
    <source>
        <strain evidence="13">Henan</strain>
    </source>
</reference>
<feature type="domain" description="Mediator complex subunit Med13 C-terminal" evidence="11">
    <location>
        <begin position="2017"/>
        <end position="2153"/>
    </location>
</feature>
<comment type="subunit">
    <text evidence="9">Component of the Mediator complex.</text>
</comment>
<protein>
    <recommendedName>
        <fullName evidence="3 9">Mediator of RNA polymerase II transcription subunit 13</fullName>
    </recommendedName>
</protein>
<dbReference type="Pfam" id="PF06333">
    <property type="entry name" value="Med13_C"/>
    <property type="match status" value="2"/>
</dbReference>
<gene>
    <name evidence="13" type="ORF">CLF_100529</name>
</gene>
<feature type="compositionally biased region" description="Polar residues" evidence="10">
    <location>
        <begin position="792"/>
        <end position="805"/>
    </location>
</feature>
<dbReference type="Pfam" id="PF18296">
    <property type="entry name" value="MID_MedPIWI"/>
    <property type="match status" value="1"/>
</dbReference>
<sequence length="2165" mass="233859">MTDELETWAGFYPLKPTVELDNCGFLDAGLPQFMASVQGLRTQGQHKYTSVADKRIRETETDGKPSEGTPKFVEVIVGGFRMRYPSCFVLLSDADKDDLSAENTSPVTEDLFPTSVVPTTHLGYSSQPDCTLSQNSRESKSMRLWRSRGKRIRASKMKDRHIQDGTPVSSGTLQTNLLFDVRRIYFADRSLDRSSHVHLLPTTNKRTWSTEPETPNPTFVPTDASDGDRKRLATTCSWSARSPFVKTACCCPRSRISHQLSDRRTFHANDSVSRHTLRTLVNELDAFCDHGRTSQPSSNVLVPHDPSMPTLSPQQPTSLIGTNLTPVANWNRTSAEVSVPLCARSDVISAASVSSSALNAPPPLSSASVVAGIDTVGSTSATKIPPPSLVDSSNQLPSGLVLVDRPTSPSNQAVKSRDSTASLAVVKRSFGNLWLTECAQQEYHFATNEIPRRPNLQLDPVDEDDWHQLPTVDQLPISLPDRSASPFKLGSFEDSLTCEDSAPRAKRARLCWRGLAGDLFDGSSEDPQIPSSLEQCQNSVLSFDPVPVTPEAFFEASEAEPLEDDRHGALAMMDLSLCSTAGPTSTSSLLGRTLGLLPHKGVSLASSTGSGHLGPAELALMLPTPPSHDAPQPSPVDGVAVVGANVRSSASNTADSPVSLPNTTVLSEPIVTPHDPACNSAVWSQRPQPQHLLSLAKQCCIQTHHFGNLDPNQDWSFTRSYTAYFGIASGYQISRHDANANWKRLPTLPYAFDHRAQNTKASFLSTFVDSTTGGCFLRTATSPAQLPHPKSGSVSPTFSITNQSREAPFDNKPPSPHSLSAAAANGAVAHLADSSVTSAYVTEELAERLIGLLKASGILVNLALSDSMLNLFKDHNFDSCNICECTSSVLGNEIDVYLSNSAPQLNPSNGRPQRTSLGSNGGGFGAHDLVGASGFGCGKDCKCGFSAVMNQKYVVNGNLFYEDEIEVTSLRFLSASTNDGRSASYSVVPNYKRPPGWWQSSTTYEHLLLLQRIVGSVYDEFSVRNLMEFIRKVKIPCSVGANKENLLEYDAVCALVSAAFRESSKTVENQSPVTHSAVESGISVHPSYIFKAQSKIPENHNDQIRLLATMRPWLQEAISSTRLLESNYTVDGPLTWKAFHQLAGRGSDETCKPQPIPQLRVGGSEKDHLLISPFSLRDWDRLSLSPLSQPKNIAYAVILPTEHFGQRPDRNLYLSPPMPILGHSDMGRILNSTRKRMNETSAVQRSKENWLIEHSLSQFLIELSHIYENCRLGNHLPYHQPELNRPETAFIPVDPTPTKQLMNDRSEIPPDLFQSLVQQLQGHCDSPEAFVDYLQSYVRAAFSAAVTHFEERGITVPTAVRSSGSLQVETSDLFPTSASQRSNTVVKKDFDKENDLKSKIRSSAPRTGKILGHSSTNPRNGQGPLTSSLDSSSWVTTRDTYLVIYFLNPFSQICDMNPKLFRIIMQAFVSCANKILTALPESWQPRVNIQFLSLDHLITDYLPRLRSVALALYSSVDRYIEPSLINANRTLTGMGPAAEKEVITNERESSHRRTVKAPPYVLVGTQELFGQWDLPPSDPFHRSCVLFVAYCLSQDQQWLLASFTDEQGSLLDQTLINIRVPSTFFSSSECGGAQPQQAGSEGKRIVSPRRIGLLRLWDYMINLISRTANPWRLVVGRVGRLGHGELKGWNGLLGRKSLQDVNRFFRDRCSTCNLSACVSSQPPGGSKATLNLVNSASGSNSCTHELPSLISACLVSLEPQSTFRIYPGLGLSPEDAWALGGGGGGGGGGSGVGGGNTSSSNSTSAGGNSGTCGGYTPSAFGMRTTMMVGNAMTSNEVPSATHILVFPTSTSASGLSEHDAPALDEVMIGMDLLDWLHSGNNELGDLDASGHAADAMFAAFDNPSGLEFGLAGLGAAVGPGGVTDHCGSGGNAGTCPVLGNSADNLLGHGDYNGSLHDHRGHDRQSDIVGLHGMSSSSVDLGGGMLNGLSNAVHPGDRFESHSSTFGPELNTMPYGLSDLPDEVANLMQQPLAMGYYVSTAPAGPLPSWFWAACPHASLQFPVCLKSALHLQTSLVGMDDAAAAAVGTPGPPPSAGPGVGSGMAPSDRPNHSLDSTSTCDVLRYVLEAYNALSWLTVNPVTNDRRSCLPIHMLLLCQQYHAIESFT</sequence>
<dbReference type="InterPro" id="IPR041285">
    <property type="entry name" value="MID_MedPIWI"/>
</dbReference>
<evidence type="ECO:0000256" key="3">
    <source>
        <dbReference type="ARBA" id="ARBA00019618"/>
    </source>
</evidence>
<keyword evidence="7 9" id="KW-0804">Transcription</keyword>
<evidence type="ECO:0000256" key="10">
    <source>
        <dbReference type="SAM" id="MobiDB-lite"/>
    </source>
</evidence>
<comment type="subcellular location">
    <subcellularLocation>
        <location evidence="1 9">Nucleus</location>
    </subcellularLocation>
</comment>
<keyword evidence="14" id="KW-1185">Reference proteome</keyword>
<proteinExistence type="inferred from homology"/>
<name>H2KNP3_CLOSI</name>
<dbReference type="GO" id="GO:0045944">
    <property type="term" value="P:positive regulation of transcription by RNA polymerase II"/>
    <property type="evidence" value="ECO:0007669"/>
    <property type="project" value="TreeGrafter"/>
</dbReference>
<accession>H2KNP3</accession>
<evidence type="ECO:0000313" key="14">
    <source>
        <dbReference type="Proteomes" id="UP000008909"/>
    </source>
</evidence>
<comment type="function">
    <text evidence="9">Component of the Mediator complex, a coactivator involved in regulated transcription of nearly all RNA polymerase II-dependent genes. Mediator functions as a bridge to convey information from gene-specific regulatory proteins to the basal RNA polymerase II transcription machinery. Mediator is recruited to promoters by direct interactions with regulatory proteins and serves as a scaffold for the assembly of a functional preinitiation complex with RNA polymerase II and the general transcription factors.</text>
</comment>
<feature type="compositionally biased region" description="Polar residues" evidence="10">
    <location>
        <begin position="207"/>
        <end position="219"/>
    </location>
</feature>
<feature type="compositionally biased region" description="Polar residues" evidence="10">
    <location>
        <begin position="126"/>
        <end position="136"/>
    </location>
</feature>
<dbReference type="GO" id="GO:0016592">
    <property type="term" value="C:mediator complex"/>
    <property type="evidence" value="ECO:0007669"/>
    <property type="project" value="InterPro"/>
</dbReference>
<feature type="region of interest" description="Disordered" evidence="10">
    <location>
        <begin position="126"/>
        <end position="147"/>
    </location>
</feature>
<evidence type="ECO:0000256" key="1">
    <source>
        <dbReference type="ARBA" id="ARBA00004123"/>
    </source>
</evidence>
<keyword evidence="4 9" id="KW-0678">Repressor</keyword>
<evidence type="ECO:0000256" key="7">
    <source>
        <dbReference type="ARBA" id="ARBA00023163"/>
    </source>
</evidence>
<feature type="region of interest" description="Disordered" evidence="10">
    <location>
        <begin position="207"/>
        <end position="226"/>
    </location>
</feature>
<dbReference type="InterPro" id="IPR051139">
    <property type="entry name" value="Mediator_complx_sub13"/>
</dbReference>
<feature type="domain" description="Mediator complex subunit Med13 C-terminal" evidence="11">
    <location>
        <begin position="1557"/>
        <end position="1790"/>
    </location>
</feature>
<feature type="region of interest" description="Disordered" evidence="10">
    <location>
        <begin position="783"/>
        <end position="818"/>
    </location>
</feature>
<evidence type="ECO:0000256" key="5">
    <source>
        <dbReference type="ARBA" id="ARBA00023015"/>
    </source>
</evidence>
<dbReference type="PANTHER" id="PTHR48249:SF3">
    <property type="entry name" value="MEDIATOR OF RNA POLYMERASE II TRANSCRIPTION SUBUNIT 13"/>
    <property type="match status" value="1"/>
</dbReference>
<dbReference type="GO" id="GO:0003713">
    <property type="term" value="F:transcription coactivator activity"/>
    <property type="evidence" value="ECO:0007669"/>
    <property type="project" value="TreeGrafter"/>
</dbReference>
<organism evidence="13 14">
    <name type="scientific">Clonorchis sinensis</name>
    <name type="common">Chinese liver fluke</name>
    <dbReference type="NCBI Taxonomy" id="79923"/>
    <lineage>
        <taxon>Eukaryota</taxon>
        <taxon>Metazoa</taxon>
        <taxon>Spiralia</taxon>
        <taxon>Lophotrochozoa</taxon>
        <taxon>Platyhelminthes</taxon>
        <taxon>Trematoda</taxon>
        <taxon>Digenea</taxon>
        <taxon>Opisthorchiida</taxon>
        <taxon>Opisthorchiata</taxon>
        <taxon>Opisthorchiidae</taxon>
        <taxon>Clonorchis</taxon>
    </lineage>
</organism>
<evidence type="ECO:0000313" key="13">
    <source>
        <dbReference type="EMBL" id="GAA29744.2"/>
    </source>
</evidence>
<feature type="compositionally biased region" description="Gly residues" evidence="10">
    <location>
        <begin position="1780"/>
        <end position="1796"/>
    </location>
</feature>
<keyword evidence="5 9" id="KW-0805">Transcription regulation</keyword>
<reference key="2">
    <citation type="submission" date="2011-10" db="EMBL/GenBank/DDBJ databases">
        <title>The genome and transcriptome sequence of Clonorchis sinensis provide insights into the carcinogenic liver fluke.</title>
        <authorList>
            <person name="Wang X."/>
            <person name="Huang Y."/>
            <person name="Chen W."/>
            <person name="Liu H."/>
            <person name="Guo L."/>
            <person name="Chen Y."/>
            <person name="Luo F."/>
            <person name="Zhou W."/>
            <person name="Sun J."/>
            <person name="Mao Q."/>
            <person name="Liang P."/>
            <person name="Zhou C."/>
            <person name="Tian Y."/>
            <person name="Men J."/>
            <person name="Lv X."/>
            <person name="Huang L."/>
            <person name="Zhou J."/>
            <person name="Hu Y."/>
            <person name="Li R."/>
            <person name="Zhang F."/>
            <person name="Lei H."/>
            <person name="Li X."/>
            <person name="Hu X."/>
            <person name="Liang C."/>
            <person name="Xu J."/>
            <person name="Wu Z."/>
            <person name="Yu X."/>
        </authorList>
    </citation>
    <scope>NUCLEOTIDE SEQUENCE</scope>
    <source>
        <strain>Henan</strain>
    </source>
</reference>
<evidence type="ECO:0000259" key="12">
    <source>
        <dbReference type="Pfam" id="PF18296"/>
    </source>
</evidence>
<keyword evidence="8 9" id="KW-0539">Nucleus</keyword>
<evidence type="ECO:0000256" key="8">
    <source>
        <dbReference type="ARBA" id="ARBA00023242"/>
    </source>
</evidence>
<evidence type="ECO:0000259" key="11">
    <source>
        <dbReference type="Pfam" id="PF06333"/>
    </source>
</evidence>
<comment type="similarity">
    <text evidence="2 9">Belongs to the Mediator complex subunit 13 family.</text>
</comment>
<feature type="compositionally biased region" description="Low complexity" evidence="10">
    <location>
        <begin position="1797"/>
        <end position="1806"/>
    </location>
</feature>
<keyword evidence="6 9" id="KW-0010">Activator</keyword>
<evidence type="ECO:0000256" key="6">
    <source>
        <dbReference type="ARBA" id="ARBA00023159"/>
    </source>
</evidence>